<evidence type="ECO:0000313" key="3">
    <source>
        <dbReference type="Proteomes" id="UP000593574"/>
    </source>
</evidence>
<dbReference type="GO" id="GO:0003676">
    <property type="term" value="F:nucleic acid binding"/>
    <property type="evidence" value="ECO:0007669"/>
    <property type="project" value="InterPro"/>
</dbReference>
<sequence>MEVVKAILGSNSTVSNSSLIRRIQSILAQENQWFLLYISREQNQVADYLAKQALTRKDDL</sequence>
<protein>
    <recommendedName>
        <fullName evidence="1">RNase H type-1 domain-containing protein</fullName>
    </recommendedName>
</protein>
<reference evidence="2 3" key="1">
    <citation type="journal article" date="2019" name="Genome Biol. Evol.">
        <title>Insights into the evolution of the New World diploid cottons (Gossypium, subgenus Houzingenia) based on genome sequencing.</title>
        <authorList>
            <person name="Grover C.E."/>
            <person name="Arick M.A. 2nd"/>
            <person name="Thrash A."/>
            <person name="Conover J.L."/>
            <person name="Sanders W.S."/>
            <person name="Peterson D.G."/>
            <person name="Frelichowski J.E."/>
            <person name="Scheffler J.A."/>
            <person name="Scheffler B.E."/>
            <person name="Wendel J.F."/>
        </authorList>
    </citation>
    <scope>NUCLEOTIDE SEQUENCE [LARGE SCALE GENOMIC DNA]</scope>
    <source>
        <strain evidence="2">4</strain>
        <tissue evidence="2">Leaf</tissue>
    </source>
</reference>
<dbReference type="SUPFAM" id="SSF53098">
    <property type="entry name" value="Ribonuclease H-like"/>
    <property type="match status" value="1"/>
</dbReference>
<dbReference type="InterPro" id="IPR036397">
    <property type="entry name" value="RNaseH_sf"/>
</dbReference>
<feature type="domain" description="RNase H type-1" evidence="1">
    <location>
        <begin position="2"/>
        <end position="53"/>
    </location>
</feature>
<proteinExistence type="predicted"/>
<dbReference type="AlphaFoldDB" id="A0A7J9A3X0"/>
<evidence type="ECO:0000259" key="1">
    <source>
        <dbReference type="Pfam" id="PF13456"/>
    </source>
</evidence>
<evidence type="ECO:0000313" key="2">
    <source>
        <dbReference type="EMBL" id="MBA0718736.1"/>
    </source>
</evidence>
<accession>A0A7J9A3X0</accession>
<dbReference type="Proteomes" id="UP000593574">
    <property type="component" value="Unassembled WGS sequence"/>
</dbReference>
<keyword evidence="3" id="KW-1185">Reference proteome</keyword>
<dbReference type="Pfam" id="PF13456">
    <property type="entry name" value="RVT_3"/>
    <property type="match status" value="1"/>
</dbReference>
<gene>
    <name evidence="2" type="ORF">Golax_006466</name>
</gene>
<dbReference type="InterPro" id="IPR012337">
    <property type="entry name" value="RNaseH-like_sf"/>
</dbReference>
<dbReference type="InterPro" id="IPR002156">
    <property type="entry name" value="RNaseH_domain"/>
</dbReference>
<dbReference type="GO" id="GO:0004523">
    <property type="term" value="F:RNA-DNA hybrid ribonuclease activity"/>
    <property type="evidence" value="ECO:0007669"/>
    <property type="project" value="InterPro"/>
</dbReference>
<comment type="caution">
    <text evidence="2">The sequence shown here is derived from an EMBL/GenBank/DDBJ whole genome shotgun (WGS) entry which is preliminary data.</text>
</comment>
<dbReference type="Gene3D" id="3.30.420.10">
    <property type="entry name" value="Ribonuclease H-like superfamily/Ribonuclease H"/>
    <property type="match status" value="1"/>
</dbReference>
<organism evidence="2 3">
    <name type="scientific">Gossypium laxum</name>
    <dbReference type="NCBI Taxonomy" id="34288"/>
    <lineage>
        <taxon>Eukaryota</taxon>
        <taxon>Viridiplantae</taxon>
        <taxon>Streptophyta</taxon>
        <taxon>Embryophyta</taxon>
        <taxon>Tracheophyta</taxon>
        <taxon>Spermatophyta</taxon>
        <taxon>Magnoliopsida</taxon>
        <taxon>eudicotyledons</taxon>
        <taxon>Gunneridae</taxon>
        <taxon>Pentapetalae</taxon>
        <taxon>rosids</taxon>
        <taxon>malvids</taxon>
        <taxon>Malvales</taxon>
        <taxon>Malvaceae</taxon>
        <taxon>Malvoideae</taxon>
        <taxon>Gossypium</taxon>
    </lineage>
</organism>
<dbReference type="EMBL" id="JABEZV010000008">
    <property type="protein sequence ID" value="MBA0718736.1"/>
    <property type="molecule type" value="Genomic_DNA"/>
</dbReference>
<name>A0A7J9A3X0_9ROSI</name>